<dbReference type="InterPro" id="IPR001264">
    <property type="entry name" value="Glyco_trans_51"/>
</dbReference>
<dbReference type="UniPathway" id="UPA00219"/>
<dbReference type="SUPFAM" id="SSF53955">
    <property type="entry name" value="Lysozyme-like"/>
    <property type="match status" value="1"/>
</dbReference>
<keyword evidence="7" id="KW-0808">Transferase</keyword>
<dbReference type="Gene3D" id="3.40.710.10">
    <property type="entry name" value="DD-peptidase/beta-lactamase superfamily"/>
    <property type="match status" value="1"/>
</dbReference>
<reference evidence="15 16" key="1">
    <citation type="submission" date="2014-03" db="EMBL/GenBank/DDBJ databases">
        <title>Draft Genome Sequence of Actibacterium mucosum KCTC 23349, a Marine Alphaproteobacterium with Complex Ionic Requirements Isolated from Mediterranean Seawater at Malvarrosa Beach, Valencia, Spain.</title>
        <authorList>
            <person name="Arahal D.R."/>
            <person name="Shao Z."/>
            <person name="Lai Q."/>
            <person name="Pujalte M.J."/>
        </authorList>
    </citation>
    <scope>NUCLEOTIDE SEQUENCE [LARGE SCALE GENOMIC DNA]</scope>
    <source>
        <strain evidence="15 16">KCTC 23349</strain>
    </source>
</reference>
<keyword evidence="5" id="KW-0645">Protease</keyword>
<dbReference type="InterPro" id="IPR023346">
    <property type="entry name" value="Lysozyme-like_dom_sf"/>
</dbReference>
<dbReference type="GO" id="GO:0008658">
    <property type="term" value="F:penicillin binding"/>
    <property type="evidence" value="ECO:0007669"/>
    <property type="project" value="InterPro"/>
</dbReference>
<dbReference type="GO" id="GO:0004180">
    <property type="term" value="F:carboxypeptidase activity"/>
    <property type="evidence" value="ECO:0007669"/>
    <property type="project" value="UniProtKB-KW"/>
</dbReference>
<evidence type="ECO:0000256" key="3">
    <source>
        <dbReference type="ARBA" id="ARBA00007739"/>
    </source>
</evidence>
<protein>
    <recommendedName>
        <fullName evidence="10">peptidoglycan glycosyltransferase</fullName>
        <ecNumber evidence="10">2.4.99.28</ecNumber>
    </recommendedName>
</protein>
<keyword evidence="9" id="KW-0511">Multifunctional enzyme</keyword>
<dbReference type="Gene3D" id="1.10.3810.10">
    <property type="entry name" value="Biosynthetic peptidoglycan transglycosylase-like"/>
    <property type="match status" value="1"/>
</dbReference>
<gene>
    <name evidence="15" type="ORF">ACMU_02505</name>
</gene>
<dbReference type="InterPro" id="IPR011815">
    <property type="entry name" value="PBP_1c"/>
</dbReference>
<evidence type="ECO:0000256" key="1">
    <source>
        <dbReference type="ARBA" id="ARBA00004752"/>
    </source>
</evidence>
<organism evidence="15 16">
    <name type="scientific">Actibacterium mucosum KCTC 23349</name>
    <dbReference type="NCBI Taxonomy" id="1454373"/>
    <lineage>
        <taxon>Bacteria</taxon>
        <taxon>Pseudomonadati</taxon>
        <taxon>Pseudomonadota</taxon>
        <taxon>Alphaproteobacteria</taxon>
        <taxon>Rhodobacterales</taxon>
        <taxon>Roseobacteraceae</taxon>
        <taxon>Actibacterium</taxon>
    </lineage>
</organism>
<keyword evidence="6" id="KW-0328">Glycosyltransferase</keyword>
<evidence type="ECO:0000256" key="11">
    <source>
        <dbReference type="ARBA" id="ARBA00049902"/>
    </source>
</evidence>
<dbReference type="InterPro" id="IPR036950">
    <property type="entry name" value="PBP_transglycosylase"/>
</dbReference>
<evidence type="ECO:0000256" key="7">
    <source>
        <dbReference type="ARBA" id="ARBA00022679"/>
    </source>
</evidence>
<dbReference type="Proteomes" id="UP000026249">
    <property type="component" value="Unassembled WGS sequence"/>
</dbReference>
<dbReference type="OrthoDB" id="9766909at2"/>
<name>A0A037ZMW5_9RHOB</name>
<proteinExistence type="inferred from homology"/>
<evidence type="ECO:0000313" key="15">
    <source>
        <dbReference type="EMBL" id="KAJ57394.1"/>
    </source>
</evidence>
<dbReference type="GO" id="GO:0006508">
    <property type="term" value="P:proteolysis"/>
    <property type="evidence" value="ECO:0007669"/>
    <property type="project" value="UniProtKB-KW"/>
</dbReference>
<evidence type="ECO:0000256" key="4">
    <source>
        <dbReference type="ARBA" id="ARBA00022645"/>
    </source>
</evidence>
<comment type="caution">
    <text evidence="15">The sequence shown here is derived from an EMBL/GenBank/DDBJ whole genome shotgun (WGS) entry which is preliminary data.</text>
</comment>
<evidence type="ECO:0000259" key="13">
    <source>
        <dbReference type="Pfam" id="PF00912"/>
    </source>
</evidence>
<dbReference type="PANTHER" id="PTHR32282">
    <property type="entry name" value="BINDING PROTEIN TRANSPEPTIDASE, PUTATIVE-RELATED"/>
    <property type="match status" value="1"/>
</dbReference>
<comment type="catalytic activity">
    <reaction evidence="11">
        <text>[GlcNAc-(1-&gt;4)-Mur2Ac(oyl-L-Ala-gamma-D-Glu-L-Lys-D-Ala-D-Ala)](n)-di-trans,octa-cis-undecaprenyl diphosphate + beta-D-GlcNAc-(1-&gt;4)-Mur2Ac(oyl-L-Ala-gamma-D-Glu-L-Lys-D-Ala-D-Ala)-di-trans,octa-cis-undecaprenyl diphosphate = [GlcNAc-(1-&gt;4)-Mur2Ac(oyl-L-Ala-gamma-D-Glu-L-Lys-D-Ala-D-Ala)](n+1)-di-trans,octa-cis-undecaprenyl diphosphate + di-trans,octa-cis-undecaprenyl diphosphate + H(+)</text>
        <dbReference type="Rhea" id="RHEA:23708"/>
        <dbReference type="Rhea" id="RHEA-COMP:9602"/>
        <dbReference type="Rhea" id="RHEA-COMP:9603"/>
        <dbReference type="ChEBI" id="CHEBI:15378"/>
        <dbReference type="ChEBI" id="CHEBI:58405"/>
        <dbReference type="ChEBI" id="CHEBI:60033"/>
        <dbReference type="ChEBI" id="CHEBI:78435"/>
        <dbReference type="EC" id="2.4.99.28"/>
    </reaction>
</comment>
<keyword evidence="4" id="KW-0121">Carboxypeptidase</keyword>
<dbReference type="GO" id="GO:0030288">
    <property type="term" value="C:outer membrane-bounded periplasmic space"/>
    <property type="evidence" value="ECO:0007669"/>
    <property type="project" value="TreeGrafter"/>
</dbReference>
<dbReference type="InterPro" id="IPR001460">
    <property type="entry name" value="PCN-bd_Tpept"/>
</dbReference>
<dbReference type="AlphaFoldDB" id="A0A037ZMW5"/>
<dbReference type="Pfam" id="PF00912">
    <property type="entry name" value="Transgly"/>
    <property type="match status" value="1"/>
</dbReference>
<dbReference type="Pfam" id="PF06832">
    <property type="entry name" value="BiPBP_C"/>
    <property type="match status" value="1"/>
</dbReference>
<evidence type="ECO:0000256" key="8">
    <source>
        <dbReference type="ARBA" id="ARBA00022801"/>
    </source>
</evidence>
<evidence type="ECO:0000256" key="10">
    <source>
        <dbReference type="ARBA" id="ARBA00044770"/>
    </source>
</evidence>
<comment type="similarity">
    <text evidence="3">In the N-terminal section; belongs to the glycosyltransferase 51 family.</text>
</comment>
<dbReference type="InterPro" id="IPR012338">
    <property type="entry name" value="Beta-lactam/transpept-like"/>
</dbReference>
<dbReference type="Pfam" id="PF00905">
    <property type="entry name" value="Transpeptidase"/>
    <property type="match status" value="1"/>
</dbReference>
<dbReference type="InterPro" id="IPR009647">
    <property type="entry name" value="PBP_C"/>
</dbReference>
<dbReference type="GO" id="GO:0009252">
    <property type="term" value="P:peptidoglycan biosynthetic process"/>
    <property type="evidence" value="ECO:0007669"/>
    <property type="project" value="UniProtKB-UniPathway"/>
</dbReference>
<dbReference type="RefSeq" id="WP_051587822.1">
    <property type="nucleotide sequence ID" value="NZ_JFKE01000001.1"/>
</dbReference>
<dbReference type="STRING" id="1454373.ACMU_02505"/>
<dbReference type="PANTHER" id="PTHR32282:SF15">
    <property type="entry name" value="PENICILLIN-BINDING PROTEIN 1C"/>
    <property type="match status" value="1"/>
</dbReference>
<keyword evidence="8" id="KW-0378">Hydrolase</keyword>
<comment type="pathway">
    <text evidence="1">Cell wall biogenesis; peptidoglycan biosynthesis.</text>
</comment>
<feature type="domain" description="Glycosyl transferase family 51" evidence="13">
    <location>
        <begin position="51"/>
        <end position="224"/>
    </location>
</feature>
<accession>A0A037ZMW5</accession>
<evidence type="ECO:0000256" key="6">
    <source>
        <dbReference type="ARBA" id="ARBA00022676"/>
    </source>
</evidence>
<evidence type="ECO:0000256" key="9">
    <source>
        <dbReference type="ARBA" id="ARBA00023268"/>
    </source>
</evidence>
<feature type="domain" description="Penicillin-binding C-terminal" evidence="14">
    <location>
        <begin position="598"/>
        <end position="671"/>
    </location>
</feature>
<evidence type="ECO:0000256" key="2">
    <source>
        <dbReference type="ARBA" id="ARBA00007090"/>
    </source>
</evidence>
<dbReference type="EMBL" id="JFKE01000001">
    <property type="protein sequence ID" value="KAJ57394.1"/>
    <property type="molecule type" value="Genomic_DNA"/>
</dbReference>
<dbReference type="EC" id="2.4.99.28" evidence="10"/>
<dbReference type="NCBIfam" id="TIGR02073">
    <property type="entry name" value="PBP_1c"/>
    <property type="match status" value="1"/>
</dbReference>
<evidence type="ECO:0000256" key="5">
    <source>
        <dbReference type="ARBA" id="ARBA00022670"/>
    </source>
</evidence>
<dbReference type="GO" id="GO:0008955">
    <property type="term" value="F:peptidoglycan glycosyltransferase activity"/>
    <property type="evidence" value="ECO:0007669"/>
    <property type="project" value="UniProtKB-EC"/>
</dbReference>
<evidence type="ECO:0000259" key="14">
    <source>
        <dbReference type="Pfam" id="PF06832"/>
    </source>
</evidence>
<dbReference type="InterPro" id="IPR050396">
    <property type="entry name" value="Glycosyltr_51/Transpeptidase"/>
</dbReference>
<dbReference type="SUPFAM" id="SSF56601">
    <property type="entry name" value="beta-lactamase/transpeptidase-like"/>
    <property type="match status" value="1"/>
</dbReference>
<sequence>MRLIWPLCLALILWAAALGRDMVDDWVDATVLPPLVAETSVEVLDRNGQLLRAFTVVDGRWRLNVSLDGVDPDYVRLLVAYEDKRFYRHAGVDPRAVLRAGWQALRNGRVVSGASTLTMQVARLLEDGPTGDPRGKLRQLRVALALERRLTKDQILTLYLNRAPFGANVEGVRAASLTWFGKPPRRLTPAEAAFLVALPQSPETRRPDRHPGNARDARARVLARAGQVYDTDTVAVADLEPVPRNRRPFPALAPHLARRATLEPNDVHFTTLDAGLQGRLQQLASEAVRGHASGLTAAIIVADHRSGEILASVGSAGFGDEKQRGFVDMTSALRSPGSTLKPLVYGLAFDQGLAHPETLINDNPVQFGTYAPVNFDGAFRGPVRVRQALQMSLNVPVVRLTDALGPSRLVGHMRRAGMQPAGMGADPGLAVALGGVGVRLTDLAALYAALGQQGRPVQLHWRRGGAPGAPGPRVLSPLAAWYLTDILKDTPAPGATKGGAVAFKTGTSYGHRDSWAVGYDGAHVVAVWMGRADGTPVPGVFGADLAAPLMFEVFARVAPRRTALPPPPENALLVANAQLPPPLRQFASRESAFSAPVDAPKLAFPPDGAVLEAGDALPIRLRDGVPPFTVLANGAPVVTKLTRRETLLPLSGAGFWDLSVVDAAGRSARAQVELR</sequence>
<evidence type="ECO:0000313" key="16">
    <source>
        <dbReference type="Proteomes" id="UP000026249"/>
    </source>
</evidence>
<feature type="domain" description="Penicillin-binding protein transpeptidase" evidence="12">
    <location>
        <begin position="298"/>
        <end position="520"/>
    </location>
</feature>
<evidence type="ECO:0000259" key="12">
    <source>
        <dbReference type="Pfam" id="PF00905"/>
    </source>
</evidence>
<keyword evidence="16" id="KW-1185">Reference proteome</keyword>
<comment type="similarity">
    <text evidence="2">In the C-terminal section; belongs to the transpeptidase family.</text>
</comment>